<feature type="compositionally biased region" description="Polar residues" evidence="1">
    <location>
        <begin position="9"/>
        <end position="21"/>
    </location>
</feature>
<name>A0A8K0X5Q2_9PEZI</name>
<accession>A0A8K0X5Q2</accession>
<keyword evidence="2" id="KW-0812">Transmembrane</keyword>
<evidence type="ECO:0000256" key="2">
    <source>
        <dbReference type="SAM" id="Phobius"/>
    </source>
</evidence>
<gene>
    <name evidence="3" type="ORF">B0T11DRAFT_60036</name>
</gene>
<keyword evidence="2" id="KW-0472">Membrane</keyword>
<dbReference type="Proteomes" id="UP000813385">
    <property type="component" value="Unassembled WGS sequence"/>
</dbReference>
<sequence>MSCARRLPTSGSELTSQQRASSGMGRLGRQALCPGPLCSHWTLYDDLAERCFPRRGFFATRQVGPANYLCEGTGIVESFHLDSGRISSPVGPLSRGVRPAPGAYRGPGVSFGVRVRTPLVDIRTADIRRLTPRIIAPLCSTRYLPLPAKASHHLSDLVLLLASSPGSCQIHVNRRRRRQVLSILAVGVSGQLTVAMWVW</sequence>
<feature type="transmembrane region" description="Helical" evidence="2">
    <location>
        <begin position="180"/>
        <end position="198"/>
    </location>
</feature>
<feature type="region of interest" description="Disordered" evidence="1">
    <location>
        <begin position="1"/>
        <end position="27"/>
    </location>
</feature>
<reference evidence="3" key="1">
    <citation type="journal article" date="2021" name="Nat. Commun.">
        <title>Genetic determinants of endophytism in the Arabidopsis root mycobiome.</title>
        <authorList>
            <person name="Mesny F."/>
            <person name="Miyauchi S."/>
            <person name="Thiergart T."/>
            <person name="Pickel B."/>
            <person name="Atanasova L."/>
            <person name="Karlsson M."/>
            <person name="Huettel B."/>
            <person name="Barry K.W."/>
            <person name="Haridas S."/>
            <person name="Chen C."/>
            <person name="Bauer D."/>
            <person name="Andreopoulos W."/>
            <person name="Pangilinan J."/>
            <person name="LaButti K."/>
            <person name="Riley R."/>
            <person name="Lipzen A."/>
            <person name="Clum A."/>
            <person name="Drula E."/>
            <person name="Henrissat B."/>
            <person name="Kohler A."/>
            <person name="Grigoriev I.V."/>
            <person name="Martin F.M."/>
            <person name="Hacquard S."/>
        </authorList>
    </citation>
    <scope>NUCLEOTIDE SEQUENCE</scope>
    <source>
        <strain evidence="3">MPI-CAGE-AT-0016</strain>
    </source>
</reference>
<keyword evidence="4" id="KW-1185">Reference proteome</keyword>
<evidence type="ECO:0000313" key="3">
    <source>
        <dbReference type="EMBL" id="KAH7368053.1"/>
    </source>
</evidence>
<organism evidence="3 4">
    <name type="scientific">Plectosphaerella cucumerina</name>
    <dbReference type="NCBI Taxonomy" id="40658"/>
    <lineage>
        <taxon>Eukaryota</taxon>
        <taxon>Fungi</taxon>
        <taxon>Dikarya</taxon>
        <taxon>Ascomycota</taxon>
        <taxon>Pezizomycotina</taxon>
        <taxon>Sordariomycetes</taxon>
        <taxon>Hypocreomycetidae</taxon>
        <taxon>Glomerellales</taxon>
        <taxon>Plectosphaerellaceae</taxon>
        <taxon>Plectosphaerella</taxon>
    </lineage>
</organism>
<evidence type="ECO:0000313" key="4">
    <source>
        <dbReference type="Proteomes" id="UP000813385"/>
    </source>
</evidence>
<protein>
    <submittedName>
        <fullName evidence="3">Uncharacterized protein</fullName>
    </submittedName>
</protein>
<proteinExistence type="predicted"/>
<dbReference type="AlphaFoldDB" id="A0A8K0X5Q2"/>
<evidence type="ECO:0000256" key="1">
    <source>
        <dbReference type="SAM" id="MobiDB-lite"/>
    </source>
</evidence>
<dbReference type="EMBL" id="JAGPXD010000002">
    <property type="protein sequence ID" value="KAH7368053.1"/>
    <property type="molecule type" value="Genomic_DNA"/>
</dbReference>
<comment type="caution">
    <text evidence="3">The sequence shown here is derived from an EMBL/GenBank/DDBJ whole genome shotgun (WGS) entry which is preliminary data.</text>
</comment>
<keyword evidence="2" id="KW-1133">Transmembrane helix</keyword>